<accession>A0A8J5T883</accession>
<protein>
    <submittedName>
        <fullName evidence="1">Uncharacterized protein</fullName>
    </submittedName>
</protein>
<gene>
    <name evidence="1" type="ORF">GUJ93_ZPchr0006g44536</name>
</gene>
<dbReference type="Proteomes" id="UP000729402">
    <property type="component" value="Unassembled WGS sequence"/>
</dbReference>
<keyword evidence="2" id="KW-1185">Reference proteome</keyword>
<comment type="caution">
    <text evidence="1">The sequence shown here is derived from an EMBL/GenBank/DDBJ whole genome shotgun (WGS) entry which is preliminary data.</text>
</comment>
<proteinExistence type="predicted"/>
<dbReference type="AlphaFoldDB" id="A0A8J5T883"/>
<evidence type="ECO:0000313" key="2">
    <source>
        <dbReference type="Proteomes" id="UP000729402"/>
    </source>
</evidence>
<dbReference type="EMBL" id="JAAALK010000283">
    <property type="protein sequence ID" value="KAG8072039.1"/>
    <property type="molecule type" value="Genomic_DNA"/>
</dbReference>
<reference evidence="1" key="1">
    <citation type="journal article" date="2021" name="bioRxiv">
        <title>Whole Genome Assembly and Annotation of Northern Wild Rice, Zizania palustris L., Supports a Whole Genome Duplication in the Zizania Genus.</title>
        <authorList>
            <person name="Haas M."/>
            <person name="Kono T."/>
            <person name="Macchietto M."/>
            <person name="Millas R."/>
            <person name="McGilp L."/>
            <person name="Shao M."/>
            <person name="Duquette J."/>
            <person name="Hirsch C.N."/>
            <person name="Kimball J."/>
        </authorList>
    </citation>
    <scope>NUCLEOTIDE SEQUENCE</scope>
    <source>
        <tissue evidence="1">Fresh leaf tissue</tissue>
    </source>
</reference>
<sequence length="105" mass="11323">MNLVRILENDSSSIAIKIHETAVGQFVAGDGRALAGVCLEGTYSICNTIPNSLGEITDAEEMNHGFRLLPTKNTPSLVGLTTKDEAIRGPKSILYGESRKDHHLC</sequence>
<evidence type="ECO:0000313" key="1">
    <source>
        <dbReference type="EMBL" id="KAG8072039.1"/>
    </source>
</evidence>
<reference evidence="1" key="2">
    <citation type="submission" date="2021-02" db="EMBL/GenBank/DDBJ databases">
        <authorList>
            <person name="Kimball J.A."/>
            <person name="Haas M.W."/>
            <person name="Macchietto M."/>
            <person name="Kono T."/>
            <person name="Duquette J."/>
            <person name="Shao M."/>
        </authorList>
    </citation>
    <scope>NUCLEOTIDE SEQUENCE</scope>
    <source>
        <tissue evidence="1">Fresh leaf tissue</tissue>
    </source>
</reference>
<name>A0A8J5T883_ZIZPA</name>
<organism evidence="1 2">
    <name type="scientific">Zizania palustris</name>
    <name type="common">Northern wild rice</name>
    <dbReference type="NCBI Taxonomy" id="103762"/>
    <lineage>
        <taxon>Eukaryota</taxon>
        <taxon>Viridiplantae</taxon>
        <taxon>Streptophyta</taxon>
        <taxon>Embryophyta</taxon>
        <taxon>Tracheophyta</taxon>
        <taxon>Spermatophyta</taxon>
        <taxon>Magnoliopsida</taxon>
        <taxon>Liliopsida</taxon>
        <taxon>Poales</taxon>
        <taxon>Poaceae</taxon>
        <taxon>BOP clade</taxon>
        <taxon>Oryzoideae</taxon>
        <taxon>Oryzeae</taxon>
        <taxon>Zizaniinae</taxon>
        <taxon>Zizania</taxon>
    </lineage>
</organism>